<feature type="domain" description="MGS-like" evidence="1">
    <location>
        <begin position="1"/>
        <end position="138"/>
    </location>
</feature>
<accession>A0AAE3AHT3</accession>
<dbReference type="PANTHER" id="PTHR30492:SF0">
    <property type="entry name" value="METHYLGLYOXAL SYNTHASE"/>
    <property type="match status" value="1"/>
</dbReference>
<name>A0AAE3AHT3_9FIRM</name>
<dbReference type="RefSeq" id="WP_302929712.1">
    <property type="nucleotide sequence ID" value="NZ_JAJEPW010000054.1"/>
</dbReference>
<evidence type="ECO:0000313" key="2">
    <source>
        <dbReference type="EMBL" id="MCC2130555.1"/>
    </source>
</evidence>
<dbReference type="GO" id="GO:0005829">
    <property type="term" value="C:cytosol"/>
    <property type="evidence" value="ECO:0007669"/>
    <property type="project" value="TreeGrafter"/>
</dbReference>
<dbReference type="NCBIfam" id="NF003559">
    <property type="entry name" value="PRK05234.1"/>
    <property type="match status" value="1"/>
</dbReference>
<protein>
    <submittedName>
        <fullName evidence="2">Methylglyoxal synthase</fullName>
        <ecNumber evidence="2">4.2.3.3</ecNumber>
    </submittedName>
</protein>
<keyword evidence="2" id="KW-0456">Lyase</keyword>
<evidence type="ECO:0000313" key="3">
    <source>
        <dbReference type="Proteomes" id="UP001199319"/>
    </source>
</evidence>
<dbReference type="PROSITE" id="PS51855">
    <property type="entry name" value="MGS"/>
    <property type="match status" value="1"/>
</dbReference>
<dbReference type="SUPFAM" id="SSF52335">
    <property type="entry name" value="Methylglyoxal synthase-like"/>
    <property type="match status" value="1"/>
</dbReference>
<dbReference type="PANTHER" id="PTHR30492">
    <property type="entry name" value="METHYLGLYOXAL SYNTHASE"/>
    <property type="match status" value="1"/>
</dbReference>
<dbReference type="Gene3D" id="3.40.50.1380">
    <property type="entry name" value="Methylglyoxal synthase-like domain"/>
    <property type="match status" value="1"/>
</dbReference>
<gene>
    <name evidence="2" type="ORF">LKD37_13700</name>
</gene>
<proteinExistence type="predicted"/>
<dbReference type="GO" id="GO:0019242">
    <property type="term" value="P:methylglyoxal biosynthetic process"/>
    <property type="evidence" value="ECO:0007669"/>
    <property type="project" value="InterPro"/>
</dbReference>
<comment type="caution">
    <text evidence="2">The sequence shown here is derived from an EMBL/GenBank/DDBJ whole genome shotgun (WGS) entry which is preliminary data.</text>
</comment>
<dbReference type="InterPro" id="IPR004363">
    <property type="entry name" value="Methylgl_synth"/>
</dbReference>
<reference evidence="2" key="1">
    <citation type="submission" date="2021-10" db="EMBL/GenBank/DDBJ databases">
        <title>Anaerobic single-cell dispensing facilitates the cultivation of human gut bacteria.</title>
        <authorList>
            <person name="Afrizal A."/>
        </authorList>
    </citation>
    <scope>NUCLEOTIDE SEQUENCE</scope>
    <source>
        <strain evidence="2">CLA-AA-H272</strain>
    </source>
</reference>
<dbReference type="InterPro" id="IPR011607">
    <property type="entry name" value="MGS-like_dom"/>
</dbReference>
<dbReference type="SMART" id="SM00851">
    <property type="entry name" value="MGS"/>
    <property type="match status" value="1"/>
</dbReference>
<evidence type="ECO:0000259" key="1">
    <source>
        <dbReference type="PROSITE" id="PS51855"/>
    </source>
</evidence>
<dbReference type="AlphaFoldDB" id="A0AAE3AHT3"/>
<dbReference type="Proteomes" id="UP001199319">
    <property type="component" value="Unassembled WGS sequence"/>
</dbReference>
<dbReference type="Pfam" id="PF02142">
    <property type="entry name" value="MGS"/>
    <property type="match status" value="1"/>
</dbReference>
<dbReference type="EMBL" id="JAJEPW010000054">
    <property type="protein sequence ID" value="MCC2130555.1"/>
    <property type="molecule type" value="Genomic_DNA"/>
</dbReference>
<organism evidence="2 3">
    <name type="scientific">Brotocaccenecus cirricatena</name>
    <dbReference type="NCBI Taxonomy" id="3064195"/>
    <lineage>
        <taxon>Bacteria</taxon>
        <taxon>Bacillati</taxon>
        <taxon>Bacillota</taxon>
        <taxon>Clostridia</taxon>
        <taxon>Eubacteriales</taxon>
        <taxon>Oscillospiraceae</taxon>
        <taxon>Brotocaccenecus</taxon>
    </lineage>
</organism>
<dbReference type="GO" id="GO:0008929">
    <property type="term" value="F:methylglyoxal synthase activity"/>
    <property type="evidence" value="ECO:0007669"/>
    <property type="project" value="UniProtKB-EC"/>
</dbReference>
<dbReference type="EC" id="4.2.3.3" evidence="2"/>
<keyword evidence="3" id="KW-1185">Reference proteome</keyword>
<dbReference type="InterPro" id="IPR036914">
    <property type="entry name" value="MGS-like_dom_sf"/>
</dbReference>
<sequence>MNIALIAHDNKKELMVQFCTAYCGILAQHTLCATATTGLQIGEATGLRIHRFLSFDHGGGQQIAARIAYNELDMVLCFSDPNQKVPDEDVANIFRLCDQNNIPYASNVATAEMLVLGLARGDLAWRDIVNPKTKPFTA</sequence>